<keyword evidence="2" id="KW-1185">Reference proteome</keyword>
<evidence type="ECO:0000313" key="1">
    <source>
        <dbReference type="EMBL" id="RPB06394.1"/>
    </source>
</evidence>
<organism evidence="1 2">
    <name type="scientific">Morchella conica CCBAS932</name>
    <dbReference type="NCBI Taxonomy" id="1392247"/>
    <lineage>
        <taxon>Eukaryota</taxon>
        <taxon>Fungi</taxon>
        <taxon>Dikarya</taxon>
        <taxon>Ascomycota</taxon>
        <taxon>Pezizomycotina</taxon>
        <taxon>Pezizomycetes</taxon>
        <taxon>Pezizales</taxon>
        <taxon>Morchellaceae</taxon>
        <taxon>Morchella</taxon>
    </lineage>
</organism>
<reference evidence="1 2" key="1">
    <citation type="journal article" date="2018" name="Nat. Ecol. Evol.">
        <title>Pezizomycetes genomes reveal the molecular basis of ectomycorrhizal truffle lifestyle.</title>
        <authorList>
            <person name="Murat C."/>
            <person name="Payen T."/>
            <person name="Noel B."/>
            <person name="Kuo A."/>
            <person name="Morin E."/>
            <person name="Chen J."/>
            <person name="Kohler A."/>
            <person name="Krizsan K."/>
            <person name="Balestrini R."/>
            <person name="Da Silva C."/>
            <person name="Montanini B."/>
            <person name="Hainaut M."/>
            <person name="Levati E."/>
            <person name="Barry K.W."/>
            <person name="Belfiori B."/>
            <person name="Cichocki N."/>
            <person name="Clum A."/>
            <person name="Dockter R.B."/>
            <person name="Fauchery L."/>
            <person name="Guy J."/>
            <person name="Iotti M."/>
            <person name="Le Tacon F."/>
            <person name="Lindquist E.A."/>
            <person name="Lipzen A."/>
            <person name="Malagnac F."/>
            <person name="Mello A."/>
            <person name="Molinier V."/>
            <person name="Miyauchi S."/>
            <person name="Poulain J."/>
            <person name="Riccioni C."/>
            <person name="Rubini A."/>
            <person name="Sitrit Y."/>
            <person name="Splivallo R."/>
            <person name="Traeger S."/>
            <person name="Wang M."/>
            <person name="Zifcakova L."/>
            <person name="Wipf D."/>
            <person name="Zambonelli A."/>
            <person name="Paolocci F."/>
            <person name="Nowrousian M."/>
            <person name="Ottonello S."/>
            <person name="Baldrian P."/>
            <person name="Spatafora J.W."/>
            <person name="Henrissat B."/>
            <person name="Nagy L.G."/>
            <person name="Aury J.M."/>
            <person name="Wincker P."/>
            <person name="Grigoriev I.V."/>
            <person name="Bonfante P."/>
            <person name="Martin F.M."/>
        </authorList>
    </citation>
    <scope>NUCLEOTIDE SEQUENCE [LARGE SCALE GENOMIC DNA]</scope>
    <source>
        <strain evidence="1 2">CCBAS932</strain>
    </source>
</reference>
<accession>A0A3N4K783</accession>
<dbReference type="AlphaFoldDB" id="A0A3N4K783"/>
<dbReference type="Proteomes" id="UP000277580">
    <property type="component" value="Unassembled WGS sequence"/>
</dbReference>
<evidence type="ECO:0000313" key="2">
    <source>
        <dbReference type="Proteomes" id="UP000277580"/>
    </source>
</evidence>
<dbReference type="EMBL" id="ML119382">
    <property type="protein sequence ID" value="RPB06394.1"/>
    <property type="molecule type" value="Genomic_DNA"/>
</dbReference>
<dbReference type="OrthoDB" id="5505132at2759"/>
<protein>
    <submittedName>
        <fullName evidence="1">Uncharacterized protein</fullName>
    </submittedName>
</protein>
<gene>
    <name evidence="1" type="ORF">P167DRAFT_178720</name>
</gene>
<name>A0A3N4K783_9PEZI</name>
<sequence length="158" mass="17665">MTLASEILAVLSHTTQTLGRVSSADTHAHLPAEHCRLALLGLVATAEAAARLAETEKFKAEAMMARSDKLRIDAETERLNAETERVKAEAIIEKMRIDAETVRLNAETERLKAEALMARSERMKIDAETERLKWEVEVEKEKAGPREVVWWDGSGTVR</sequence>
<dbReference type="InParanoid" id="A0A3N4K783"/>
<proteinExistence type="predicted"/>